<dbReference type="Gene3D" id="1.10.287.100">
    <property type="match status" value="1"/>
</dbReference>
<dbReference type="GO" id="GO:0003700">
    <property type="term" value="F:DNA-binding transcription factor activity"/>
    <property type="evidence" value="ECO:0007669"/>
    <property type="project" value="InterPro"/>
</dbReference>
<dbReference type="SMART" id="SM00347">
    <property type="entry name" value="HTH_MARR"/>
    <property type="match status" value="1"/>
</dbReference>
<dbReference type="InterPro" id="IPR000835">
    <property type="entry name" value="HTH_MarR-typ"/>
</dbReference>
<dbReference type="Pfam" id="PF01047">
    <property type="entry name" value="MarR"/>
    <property type="match status" value="1"/>
</dbReference>
<dbReference type="Gene3D" id="1.10.10.10">
    <property type="entry name" value="Winged helix-like DNA-binding domain superfamily/Winged helix DNA-binding domain"/>
    <property type="match status" value="1"/>
</dbReference>
<dbReference type="AlphaFoldDB" id="A0A964DXM7"/>
<keyword evidence="3" id="KW-1185">Reference proteome</keyword>
<feature type="domain" description="HTH marR-type" evidence="1">
    <location>
        <begin position="9"/>
        <end position="143"/>
    </location>
</feature>
<dbReference type="PANTHER" id="PTHR39515:SF2">
    <property type="entry name" value="HTH-TYPE TRANSCRIPTIONAL REGULATOR RV0880"/>
    <property type="match status" value="1"/>
</dbReference>
<reference evidence="2" key="2">
    <citation type="submission" date="2021-01" db="EMBL/GenBank/DDBJ databases">
        <authorList>
            <person name="Mieszkin S."/>
            <person name="Pouder E."/>
            <person name="Alain K."/>
        </authorList>
    </citation>
    <scope>NUCLEOTIDE SEQUENCE</scope>
    <source>
        <strain evidence="2">HW T2.11</strain>
    </source>
</reference>
<protein>
    <submittedName>
        <fullName evidence="2">MarR family transcriptional regulator</fullName>
    </submittedName>
</protein>
<evidence type="ECO:0000313" key="3">
    <source>
        <dbReference type="Proteomes" id="UP000708298"/>
    </source>
</evidence>
<proteinExistence type="predicted"/>
<sequence>MSAPPDDRTEALAEDLRQAVGRFVRAIRQDTHQPTNAQSETLGLLDRSGPMTTAALAEARRVKHQSMRLVIAQMEEDGIIARTANPDDARSQLNALTGKGITLLTRHRLERTRSIAALMRDQLSASEQDTLRLAVTLLDRLSAAPLD</sequence>
<comment type="caution">
    <text evidence="2">The sequence shown here is derived from an EMBL/GenBank/DDBJ whole genome shotgun (WGS) entry which is preliminary data.</text>
</comment>
<dbReference type="InterPro" id="IPR036388">
    <property type="entry name" value="WH-like_DNA-bd_sf"/>
</dbReference>
<reference evidence="2" key="1">
    <citation type="journal article" date="2021" name="Microorganisms">
        <title>Acidisoma silvae sp. nov. and Acidisomacellulosilytica sp. nov., Two Acidophilic Bacteria Isolated from Decaying Wood, Hydrolyzing Cellulose and Producing Poly-3-hydroxybutyrate.</title>
        <authorList>
            <person name="Mieszkin S."/>
            <person name="Pouder E."/>
            <person name="Uroz S."/>
            <person name="Simon-Colin C."/>
            <person name="Alain K."/>
        </authorList>
    </citation>
    <scope>NUCLEOTIDE SEQUENCE</scope>
    <source>
        <strain evidence="2">HW T2.11</strain>
    </source>
</reference>
<evidence type="ECO:0000259" key="1">
    <source>
        <dbReference type="PROSITE" id="PS50995"/>
    </source>
</evidence>
<accession>A0A964DXM7</accession>
<gene>
    <name evidence="2" type="ORF">ASILVAE211_01670</name>
</gene>
<dbReference type="PANTHER" id="PTHR39515">
    <property type="entry name" value="CONSERVED PROTEIN"/>
    <property type="match status" value="1"/>
</dbReference>
<organism evidence="2 3">
    <name type="scientific">Acidisoma silvae</name>
    <dbReference type="NCBI Taxonomy" id="2802396"/>
    <lineage>
        <taxon>Bacteria</taxon>
        <taxon>Pseudomonadati</taxon>
        <taxon>Pseudomonadota</taxon>
        <taxon>Alphaproteobacteria</taxon>
        <taxon>Acetobacterales</taxon>
        <taxon>Acidocellaceae</taxon>
        <taxon>Acidisoma</taxon>
    </lineage>
</organism>
<dbReference type="EMBL" id="JAESVB010000001">
    <property type="protein sequence ID" value="MCB8873873.1"/>
    <property type="molecule type" value="Genomic_DNA"/>
</dbReference>
<dbReference type="RefSeq" id="WP_227319542.1">
    <property type="nucleotide sequence ID" value="NZ_JAESVB010000001.1"/>
</dbReference>
<evidence type="ECO:0000313" key="2">
    <source>
        <dbReference type="EMBL" id="MCB8873873.1"/>
    </source>
</evidence>
<dbReference type="SUPFAM" id="SSF46785">
    <property type="entry name" value="Winged helix' DNA-binding domain"/>
    <property type="match status" value="1"/>
</dbReference>
<dbReference type="PROSITE" id="PS50995">
    <property type="entry name" value="HTH_MARR_2"/>
    <property type="match status" value="1"/>
</dbReference>
<dbReference type="InterPro" id="IPR036390">
    <property type="entry name" value="WH_DNA-bd_sf"/>
</dbReference>
<dbReference type="InterPro" id="IPR052526">
    <property type="entry name" value="HTH-type_Bedaq_tolerance"/>
</dbReference>
<dbReference type="Proteomes" id="UP000708298">
    <property type="component" value="Unassembled WGS sequence"/>
</dbReference>
<name>A0A964DXM7_9PROT</name>